<sequence length="60" mass="6950">MVANLKRFTVSINQDMEVDLNKAKKETYYKETQSEMLRDLINRGLASLKDAKDSNRNKSV</sequence>
<dbReference type="EMBL" id="FMJE01000003">
    <property type="protein sequence ID" value="SCM80913.1"/>
    <property type="molecule type" value="Genomic_DNA"/>
</dbReference>
<evidence type="ECO:0000313" key="1">
    <source>
        <dbReference type="EMBL" id="SCM80913.1"/>
    </source>
</evidence>
<protein>
    <submittedName>
        <fullName evidence="1">Uncharacterized protein</fullName>
    </submittedName>
</protein>
<organism evidence="1">
    <name type="scientific">uncultured Sporomusa sp</name>
    <dbReference type="NCBI Taxonomy" id="307249"/>
    <lineage>
        <taxon>Bacteria</taxon>
        <taxon>Bacillati</taxon>
        <taxon>Bacillota</taxon>
        <taxon>Negativicutes</taxon>
        <taxon>Selenomonadales</taxon>
        <taxon>Sporomusaceae</taxon>
        <taxon>Sporomusa</taxon>
        <taxon>environmental samples</taxon>
    </lineage>
</organism>
<proteinExistence type="predicted"/>
<gene>
    <name evidence="1" type="ORF">KL86SPO_31091</name>
</gene>
<dbReference type="AlphaFoldDB" id="A0A212LTR5"/>
<accession>A0A212LTR5</accession>
<dbReference type="RefSeq" id="WP_288184103.1">
    <property type="nucleotide sequence ID" value="NZ_LT608335.1"/>
</dbReference>
<name>A0A212LTR5_9FIRM</name>
<reference evidence="1" key="1">
    <citation type="submission" date="2016-08" db="EMBL/GenBank/DDBJ databases">
        <authorList>
            <person name="Seilhamer J.J."/>
        </authorList>
    </citation>
    <scope>NUCLEOTIDE SEQUENCE</scope>
    <source>
        <strain evidence="1">86</strain>
    </source>
</reference>